<organism evidence="2 3">
    <name type="scientific">Necator americanus</name>
    <name type="common">Human hookworm</name>
    <dbReference type="NCBI Taxonomy" id="51031"/>
    <lineage>
        <taxon>Eukaryota</taxon>
        <taxon>Metazoa</taxon>
        <taxon>Ecdysozoa</taxon>
        <taxon>Nematoda</taxon>
        <taxon>Chromadorea</taxon>
        <taxon>Rhabditida</taxon>
        <taxon>Rhabditina</taxon>
        <taxon>Rhabditomorpha</taxon>
        <taxon>Strongyloidea</taxon>
        <taxon>Ancylostomatidae</taxon>
        <taxon>Bunostominae</taxon>
        <taxon>Necator</taxon>
    </lineage>
</organism>
<dbReference type="KEGG" id="nai:NECAME_03848"/>
<keyword evidence="3" id="KW-1185">Reference proteome</keyword>
<name>W2SZF6_NECAM</name>
<dbReference type="EMBL" id="KI660312">
    <property type="protein sequence ID" value="ETN75125.1"/>
    <property type="molecule type" value="Genomic_DNA"/>
</dbReference>
<accession>W2SZF6</accession>
<evidence type="ECO:0000313" key="2">
    <source>
        <dbReference type="EMBL" id="ETN75125.1"/>
    </source>
</evidence>
<dbReference type="Pfam" id="PF13383">
    <property type="entry name" value="Methyltransf_22"/>
    <property type="match status" value="1"/>
</dbReference>
<proteinExistence type="predicted"/>
<dbReference type="InterPro" id="IPR025714">
    <property type="entry name" value="Methyltranfer_dom"/>
</dbReference>
<evidence type="ECO:0000259" key="1">
    <source>
        <dbReference type="Pfam" id="PF13383"/>
    </source>
</evidence>
<protein>
    <recommendedName>
        <fullName evidence="1">Methyltransferase domain-containing protein</fullName>
    </recommendedName>
</protein>
<reference evidence="3" key="1">
    <citation type="journal article" date="2014" name="Nat. Genet.">
        <title>Genome of the human hookworm Necator americanus.</title>
        <authorList>
            <person name="Tang Y.T."/>
            <person name="Gao X."/>
            <person name="Rosa B.A."/>
            <person name="Abubucker S."/>
            <person name="Hallsworth-Pepin K."/>
            <person name="Martin J."/>
            <person name="Tyagi R."/>
            <person name="Heizer E."/>
            <person name="Zhang X."/>
            <person name="Bhonagiri-Palsikar V."/>
            <person name="Minx P."/>
            <person name="Warren W.C."/>
            <person name="Wang Q."/>
            <person name="Zhan B."/>
            <person name="Hotez P.J."/>
            <person name="Sternberg P.W."/>
            <person name="Dougall A."/>
            <person name="Gaze S.T."/>
            <person name="Mulvenna J."/>
            <person name="Sotillo J."/>
            <person name="Ranganathan S."/>
            <person name="Rabelo E.M."/>
            <person name="Wilson R.K."/>
            <person name="Felgner P.L."/>
            <person name="Bethony J."/>
            <person name="Hawdon J.M."/>
            <person name="Gasser R.B."/>
            <person name="Loukas A."/>
            <person name="Mitreva M."/>
        </authorList>
    </citation>
    <scope>NUCLEOTIDE SEQUENCE [LARGE SCALE GENOMIC DNA]</scope>
</reference>
<evidence type="ECO:0000313" key="3">
    <source>
        <dbReference type="Proteomes" id="UP000053676"/>
    </source>
</evidence>
<gene>
    <name evidence="2" type="ORF">NECAME_03848</name>
</gene>
<dbReference type="OrthoDB" id="10006218at2759"/>
<dbReference type="Proteomes" id="UP000053676">
    <property type="component" value="Unassembled WGS sequence"/>
</dbReference>
<feature type="domain" description="Methyltransferase" evidence="1">
    <location>
        <begin position="24"/>
        <end position="63"/>
    </location>
</feature>
<dbReference type="AlphaFoldDB" id="W2SZF6"/>
<sequence length="75" mass="8912">MMLLYREQVEERRSSLHRVVRSNETKKHELLYKILIPEVHCPVMVRVGNVDDGGKWICDPFRYTICLPLMKIILT</sequence>